<organism evidence="2 3">
    <name type="scientific">[Lactobacillus] rogosae</name>
    <dbReference type="NCBI Taxonomy" id="706562"/>
    <lineage>
        <taxon>Bacteria</taxon>
        <taxon>Bacillati</taxon>
        <taxon>Bacillota</taxon>
        <taxon>Clostridia</taxon>
        <taxon>Lachnospirales</taxon>
        <taxon>Lachnospiraceae</taxon>
        <taxon>Lachnospira</taxon>
    </lineage>
</organism>
<dbReference type="Proteomes" id="UP001442364">
    <property type="component" value="Unassembled WGS sequence"/>
</dbReference>
<dbReference type="InterPro" id="IPR009875">
    <property type="entry name" value="PilZ_domain"/>
</dbReference>
<comment type="caution">
    <text evidence="2">The sequence shown here is derived from an EMBL/GenBank/DDBJ whole genome shotgun (WGS) entry which is preliminary data.</text>
</comment>
<sequence length="123" mass="13915">MNDGIEKRRYNRHKANLTLNVSKLFNQDYINIRNLDSPINITDISKGGIGFRSKSILPLDFYFDAVLQLDDEKDPINCVVKIIRCQPVDNSDLYAYGCEFVGMSPVIGDTVDNYSSHTEPPQA</sequence>
<name>A0ABV1BUP2_9FIRM</name>
<accession>A0ABV1BUP2</accession>
<reference evidence="2 3" key="1">
    <citation type="submission" date="2024-03" db="EMBL/GenBank/DDBJ databases">
        <title>Human intestinal bacterial collection.</title>
        <authorList>
            <person name="Pauvert C."/>
            <person name="Hitch T.C.A."/>
            <person name="Clavel T."/>
        </authorList>
    </citation>
    <scope>NUCLEOTIDE SEQUENCE [LARGE SCALE GENOMIC DNA]</scope>
    <source>
        <strain evidence="2 3">CLA-AA-H255</strain>
    </source>
</reference>
<keyword evidence="3" id="KW-1185">Reference proteome</keyword>
<proteinExistence type="predicted"/>
<dbReference type="Gene3D" id="2.40.10.220">
    <property type="entry name" value="predicted glycosyltransferase like domains"/>
    <property type="match status" value="1"/>
</dbReference>
<evidence type="ECO:0000313" key="3">
    <source>
        <dbReference type="Proteomes" id="UP001442364"/>
    </source>
</evidence>
<protein>
    <submittedName>
        <fullName evidence="2">PilZ domain-containing protein</fullName>
    </submittedName>
</protein>
<dbReference type="Pfam" id="PF07238">
    <property type="entry name" value="PilZ"/>
    <property type="match status" value="1"/>
</dbReference>
<feature type="domain" description="PilZ" evidence="1">
    <location>
        <begin position="6"/>
        <end position="112"/>
    </location>
</feature>
<evidence type="ECO:0000259" key="1">
    <source>
        <dbReference type="Pfam" id="PF07238"/>
    </source>
</evidence>
<dbReference type="EMBL" id="JBBMER010000004">
    <property type="protein sequence ID" value="MEQ2379468.1"/>
    <property type="molecule type" value="Genomic_DNA"/>
</dbReference>
<gene>
    <name evidence="2" type="ORF">WMO14_06195</name>
</gene>
<evidence type="ECO:0000313" key="2">
    <source>
        <dbReference type="EMBL" id="MEQ2379468.1"/>
    </source>
</evidence>
<dbReference type="RefSeq" id="WP_349153474.1">
    <property type="nucleotide sequence ID" value="NZ_DAWDIQ010000044.1"/>
</dbReference>